<gene>
    <name evidence="2" type="ORF">ERS007720_03960</name>
</gene>
<sequence length="64" mass="6299">MTSASSVSPARATPGTTGTSKAATAFLAAILSPITSIARAGGPRNTTRARSHAAAKSAFSARNP</sequence>
<proteinExistence type="predicted"/>
<evidence type="ECO:0000313" key="3">
    <source>
        <dbReference type="Proteomes" id="UP000044938"/>
    </source>
</evidence>
<evidence type="ECO:0000313" key="2">
    <source>
        <dbReference type="EMBL" id="COX12916.1"/>
    </source>
</evidence>
<dbReference type="AlphaFoldDB" id="A0A655JL58"/>
<name>A0A655JL58_MYCTX</name>
<evidence type="ECO:0000256" key="1">
    <source>
        <dbReference type="SAM" id="MobiDB-lite"/>
    </source>
</evidence>
<dbReference type="Proteomes" id="UP000044938">
    <property type="component" value="Unassembled WGS sequence"/>
</dbReference>
<feature type="region of interest" description="Disordered" evidence="1">
    <location>
        <begin position="38"/>
        <end position="64"/>
    </location>
</feature>
<organism evidence="2 3">
    <name type="scientific">Mycobacterium tuberculosis</name>
    <dbReference type="NCBI Taxonomy" id="1773"/>
    <lineage>
        <taxon>Bacteria</taxon>
        <taxon>Bacillati</taxon>
        <taxon>Actinomycetota</taxon>
        <taxon>Actinomycetes</taxon>
        <taxon>Mycobacteriales</taxon>
        <taxon>Mycobacteriaceae</taxon>
        <taxon>Mycobacterium</taxon>
        <taxon>Mycobacterium tuberculosis complex</taxon>
    </lineage>
</organism>
<reference evidence="2 3" key="1">
    <citation type="submission" date="2015-03" db="EMBL/GenBank/DDBJ databases">
        <authorList>
            <consortium name="Pathogen Informatics"/>
        </authorList>
    </citation>
    <scope>NUCLEOTIDE SEQUENCE [LARGE SCALE GENOMIC DNA]</scope>
    <source>
        <strain evidence="2 3">M09401471</strain>
    </source>
</reference>
<accession>A0A655JL58</accession>
<protein>
    <submittedName>
        <fullName evidence="2">Uncharacterized protein</fullName>
    </submittedName>
</protein>
<dbReference type="EMBL" id="CSAJ01000729">
    <property type="protein sequence ID" value="COX12916.1"/>
    <property type="molecule type" value="Genomic_DNA"/>
</dbReference>